<dbReference type="AlphaFoldDB" id="A0A6A6H6U4"/>
<feature type="compositionally biased region" description="Low complexity" evidence="6">
    <location>
        <begin position="284"/>
        <end position="295"/>
    </location>
</feature>
<feature type="compositionally biased region" description="Pro residues" evidence="6">
    <location>
        <begin position="392"/>
        <end position="402"/>
    </location>
</feature>
<feature type="region of interest" description="Disordered" evidence="6">
    <location>
        <begin position="323"/>
        <end position="408"/>
    </location>
</feature>
<dbReference type="PANTHER" id="PTHR12132:SF1">
    <property type="entry name" value="DNA REPAIR PROTEIN RAD52 HOMOLOG"/>
    <property type="match status" value="1"/>
</dbReference>
<gene>
    <name evidence="7" type="ORF">EV356DRAFT_533345</name>
</gene>
<dbReference type="GO" id="GO:0045002">
    <property type="term" value="P:double-strand break repair via single-strand annealing"/>
    <property type="evidence" value="ECO:0007669"/>
    <property type="project" value="InterPro"/>
</dbReference>
<evidence type="ECO:0000256" key="3">
    <source>
        <dbReference type="ARBA" id="ARBA00023172"/>
    </source>
</evidence>
<dbReference type="Pfam" id="PF04098">
    <property type="entry name" value="Rad52_Rad22"/>
    <property type="match status" value="1"/>
</dbReference>
<feature type="compositionally biased region" description="Polar residues" evidence="6">
    <location>
        <begin position="426"/>
        <end position="438"/>
    </location>
</feature>
<dbReference type="GO" id="GO:0000730">
    <property type="term" value="P:DNA recombinase assembly"/>
    <property type="evidence" value="ECO:0007669"/>
    <property type="project" value="InterPro"/>
</dbReference>
<dbReference type="NCBIfam" id="TIGR00607">
    <property type="entry name" value="rad52"/>
    <property type="match status" value="1"/>
</dbReference>
<evidence type="ECO:0000256" key="2">
    <source>
        <dbReference type="ARBA" id="ARBA00022763"/>
    </source>
</evidence>
<dbReference type="EMBL" id="ML991803">
    <property type="protein sequence ID" value="KAF2233806.1"/>
    <property type="molecule type" value="Genomic_DNA"/>
</dbReference>
<dbReference type="Proteomes" id="UP000800092">
    <property type="component" value="Unassembled WGS sequence"/>
</dbReference>
<evidence type="ECO:0000256" key="1">
    <source>
        <dbReference type="ARBA" id="ARBA00006638"/>
    </source>
</evidence>
<keyword evidence="2" id="KW-0227">DNA damage</keyword>
<proteinExistence type="inferred from homology"/>
<feature type="compositionally biased region" description="Gly residues" evidence="6">
    <location>
        <begin position="580"/>
        <end position="589"/>
    </location>
</feature>
<evidence type="ECO:0000256" key="5">
    <source>
        <dbReference type="ARBA" id="ARBA00077224"/>
    </source>
</evidence>
<keyword evidence="8" id="KW-1185">Reference proteome</keyword>
<dbReference type="OrthoDB" id="206565at2759"/>
<evidence type="ECO:0000313" key="8">
    <source>
        <dbReference type="Proteomes" id="UP000800092"/>
    </source>
</evidence>
<dbReference type="GO" id="GO:0003697">
    <property type="term" value="F:single-stranded DNA binding"/>
    <property type="evidence" value="ECO:0007669"/>
    <property type="project" value="UniProtKB-ARBA"/>
</dbReference>
<feature type="compositionally biased region" description="Low complexity" evidence="6">
    <location>
        <begin position="370"/>
        <end position="381"/>
    </location>
</feature>
<dbReference type="InterPro" id="IPR041247">
    <property type="entry name" value="Rad52_fam"/>
</dbReference>
<organism evidence="7 8">
    <name type="scientific">Viridothelium virens</name>
    <name type="common">Speckled blister lichen</name>
    <name type="synonym">Trypethelium virens</name>
    <dbReference type="NCBI Taxonomy" id="1048519"/>
    <lineage>
        <taxon>Eukaryota</taxon>
        <taxon>Fungi</taxon>
        <taxon>Dikarya</taxon>
        <taxon>Ascomycota</taxon>
        <taxon>Pezizomycotina</taxon>
        <taxon>Dothideomycetes</taxon>
        <taxon>Dothideomycetes incertae sedis</taxon>
        <taxon>Trypetheliales</taxon>
        <taxon>Trypetheliaceae</taxon>
        <taxon>Viridothelium</taxon>
    </lineage>
</organism>
<dbReference type="InterPro" id="IPR004585">
    <property type="entry name" value="DNA_recomb/repair_Rad52"/>
</dbReference>
<dbReference type="GO" id="GO:0006312">
    <property type="term" value="P:mitotic recombination"/>
    <property type="evidence" value="ECO:0007669"/>
    <property type="project" value="TreeGrafter"/>
</dbReference>
<feature type="region of interest" description="Disordered" evidence="6">
    <location>
        <begin position="424"/>
        <end position="609"/>
    </location>
</feature>
<accession>A0A6A6H6U4</accession>
<sequence length="609" mass="65136">MYLIVTILPGSCQRDLQRDVSALPNPFEDKVPHVNEYTAIDIATLQSRLDKQLGPEYISSRPGAGGSKVYYLAAEKAINLANEVFGFNGWSSAIKNVQIDFVDEDRNTGKISLGLSIIVRVTLKDGSFHEDIGYGHIENCKGKAVAFEKAKKEAATDALKRALRNFGNILGNCLYDREYLQRVTKVKAEPSRWDVDSLHRHHDYAPVKKEPTTNISTKEKSEKLPQNLNTASESSHFEGEYDEFGGDVFDGTDMTHPDEVMLDSFINEKETLQPKPVVEGRGMRPQPQSRQQIPRTKSMPVLQPSNNAQLPSALNAAQTPATLGQADGRPRATPPYVNGNDAVTSNVMAPPPMPNQADHQAHTRSNVLQSNKNSNSSGNCNPIHETENSVPRAPPQRQPNPQQPASECQEPSIGFITSRAAEALTKSDTPPAQANSVPAFNPHAESPSIRRTSGINHAKSEPIVRKNLAGSTGQTPGSPLGPLHESPNNATGAHAAPRPTKSLGQGPANFVNPQSDPSRRIGMPAGGASSPLANRGGYRPPAMKRPAPGSETPGAEGERGRIPLTDVSNLTVDIHAPSSGGNGVKGAGAGVSTNAENGGDSKRVKVDGG</sequence>
<reference evidence="7" key="1">
    <citation type="journal article" date="2020" name="Stud. Mycol.">
        <title>101 Dothideomycetes genomes: a test case for predicting lifestyles and emergence of pathogens.</title>
        <authorList>
            <person name="Haridas S."/>
            <person name="Albert R."/>
            <person name="Binder M."/>
            <person name="Bloem J."/>
            <person name="Labutti K."/>
            <person name="Salamov A."/>
            <person name="Andreopoulos B."/>
            <person name="Baker S."/>
            <person name="Barry K."/>
            <person name="Bills G."/>
            <person name="Bluhm B."/>
            <person name="Cannon C."/>
            <person name="Castanera R."/>
            <person name="Culley D."/>
            <person name="Daum C."/>
            <person name="Ezra D."/>
            <person name="Gonzalez J."/>
            <person name="Henrissat B."/>
            <person name="Kuo A."/>
            <person name="Liang C."/>
            <person name="Lipzen A."/>
            <person name="Lutzoni F."/>
            <person name="Magnuson J."/>
            <person name="Mondo S."/>
            <person name="Nolan M."/>
            <person name="Ohm R."/>
            <person name="Pangilinan J."/>
            <person name="Park H.-J."/>
            <person name="Ramirez L."/>
            <person name="Alfaro M."/>
            <person name="Sun H."/>
            <person name="Tritt A."/>
            <person name="Yoshinaga Y."/>
            <person name="Zwiers L.-H."/>
            <person name="Turgeon B."/>
            <person name="Goodwin S."/>
            <person name="Spatafora J."/>
            <person name="Crous P."/>
            <person name="Grigoriev I."/>
        </authorList>
    </citation>
    <scope>NUCLEOTIDE SEQUENCE</scope>
    <source>
        <strain evidence="7">Tuck. ex Michener</strain>
    </source>
</reference>
<feature type="region of interest" description="Disordered" evidence="6">
    <location>
        <begin position="273"/>
        <end position="307"/>
    </location>
</feature>
<dbReference type="InterPro" id="IPR042525">
    <property type="entry name" value="Rad52_Rad59_Rad22_sf"/>
</dbReference>
<dbReference type="InterPro" id="IPR007232">
    <property type="entry name" value="Rad52_Rad59_Rad22"/>
</dbReference>
<dbReference type="PANTHER" id="PTHR12132">
    <property type="entry name" value="DNA REPAIR AND RECOMBINATION PROTEIN RAD52, RAD59"/>
    <property type="match status" value="1"/>
</dbReference>
<dbReference type="FunFam" id="3.30.390.80:FF:000001">
    <property type="entry name" value="DNA repair protein RAD52 homolog"/>
    <property type="match status" value="1"/>
</dbReference>
<keyword evidence="4" id="KW-0234">DNA repair</keyword>
<name>A0A6A6H6U4_VIRVR</name>
<comment type="similarity">
    <text evidence="1">Belongs to the RAD52 family.</text>
</comment>
<dbReference type="Gene3D" id="3.30.390.80">
    <property type="entry name" value="DNA repair protein Rad52/59/22"/>
    <property type="match status" value="1"/>
</dbReference>
<evidence type="ECO:0000256" key="4">
    <source>
        <dbReference type="ARBA" id="ARBA00023204"/>
    </source>
</evidence>
<protein>
    <recommendedName>
        <fullName evidence="5">RAD52 homolog</fullName>
    </recommendedName>
</protein>
<evidence type="ECO:0000256" key="6">
    <source>
        <dbReference type="SAM" id="MobiDB-lite"/>
    </source>
</evidence>
<dbReference type="GO" id="GO:0005634">
    <property type="term" value="C:nucleus"/>
    <property type="evidence" value="ECO:0007669"/>
    <property type="project" value="InterPro"/>
</dbReference>
<feature type="compositionally biased region" description="Basic and acidic residues" evidence="6">
    <location>
        <begin position="599"/>
        <end position="609"/>
    </location>
</feature>
<evidence type="ECO:0000313" key="7">
    <source>
        <dbReference type="EMBL" id="KAF2233806.1"/>
    </source>
</evidence>
<keyword evidence="3" id="KW-0233">DNA recombination</keyword>
<dbReference type="SUPFAM" id="SSF54768">
    <property type="entry name" value="dsRNA-binding domain-like"/>
    <property type="match status" value="1"/>
</dbReference>